<keyword evidence="5 6" id="KW-0472">Membrane</keyword>
<dbReference type="PANTHER" id="PTHR21248:SF22">
    <property type="entry name" value="PHOSPHOLIPASE D"/>
    <property type="match status" value="1"/>
</dbReference>
<evidence type="ECO:0000256" key="1">
    <source>
        <dbReference type="ARBA" id="ARBA00004651"/>
    </source>
</evidence>
<feature type="transmembrane region" description="Helical" evidence="6">
    <location>
        <begin position="33"/>
        <end position="54"/>
    </location>
</feature>
<keyword evidence="3 6" id="KW-0812">Transmembrane</keyword>
<name>A0A845V707_9GAMM</name>
<keyword evidence="9" id="KW-1185">Reference proteome</keyword>
<dbReference type="EMBL" id="JAAGSC010000041">
    <property type="protein sequence ID" value="NDY95961.1"/>
    <property type="molecule type" value="Genomic_DNA"/>
</dbReference>
<dbReference type="GO" id="GO:0032049">
    <property type="term" value="P:cardiolipin biosynthetic process"/>
    <property type="evidence" value="ECO:0007669"/>
    <property type="project" value="UniProtKB-ARBA"/>
</dbReference>
<dbReference type="RefSeq" id="WP_164211354.1">
    <property type="nucleotide sequence ID" value="NZ_JAAGSC010000041.1"/>
</dbReference>
<evidence type="ECO:0000256" key="2">
    <source>
        <dbReference type="ARBA" id="ARBA00022475"/>
    </source>
</evidence>
<dbReference type="InterPro" id="IPR027379">
    <property type="entry name" value="CLS_N"/>
</dbReference>
<dbReference type="Gene3D" id="3.30.870.10">
    <property type="entry name" value="Endonuclease Chain A"/>
    <property type="match status" value="2"/>
</dbReference>
<dbReference type="Pfam" id="PF13091">
    <property type="entry name" value="PLDc_2"/>
    <property type="match status" value="2"/>
</dbReference>
<evidence type="ECO:0000313" key="9">
    <source>
        <dbReference type="Proteomes" id="UP000484885"/>
    </source>
</evidence>
<dbReference type="AlphaFoldDB" id="A0A845V707"/>
<evidence type="ECO:0000256" key="4">
    <source>
        <dbReference type="ARBA" id="ARBA00022989"/>
    </source>
</evidence>
<evidence type="ECO:0000313" key="8">
    <source>
        <dbReference type="EMBL" id="NDY95961.1"/>
    </source>
</evidence>
<dbReference type="GO" id="GO:0008808">
    <property type="term" value="F:cardiolipin synthase activity"/>
    <property type="evidence" value="ECO:0007669"/>
    <property type="project" value="TreeGrafter"/>
</dbReference>
<organism evidence="8 9">
    <name type="scientific">Wenzhouxiangella limi</name>
    <dbReference type="NCBI Taxonomy" id="2707351"/>
    <lineage>
        <taxon>Bacteria</taxon>
        <taxon>Pseudomonadati</taxon>
        <taxon>Pseudomonadota</taxon>
        <taxon>Gammaproteobacteria</taxon>
        <taxon>Chromatiales</taxon>
        <taxon>Wenzhouxiangellaceae</taxon>
        <taxon>Wenzhouxiangella</taxon>
    </lineage>
</organism>
<keyword evidence="4 6" id="KW-1133">Transmembrane helix</keyword>
<dbReference type="InterPro" id="IPR001736">
    <property type="entry name" value="PLipase_D/transphosphatidylase"/>
</dbReference>
<dbReference type="InterPro" id="IPR025202">
    <property type="entry name" value="PLD-like_dom"/>
</dbReference>
<dbReference type="SMART" id="SM00155">
    <property type="entry name" value="PLDc"/>
    <property type="match status" value="2"/>
</dbReference>
<dbReference type="PROSITE" id="PS50035">
    <property type="entry name" value="PLD"/>
    <property type="match status" value="2"/>
</dbReference>
<dbReference type="Pfam" id="PF13396">
    <property type="entry name" value="PLDc_N"/>
    <property type="match status" value="1"/>
</dbReference>
<feature type="domain" description="PLD phosphodiesterase" evidence="7">
    <location>
        <begin position="212"/>
        <end position="239"/>
    </location>
</feature>
<comment type="caution">
    <text evidence="8">The sequence shown here is derived from an EMBL/GenBank/DDBJ whole genome shotgun (WGS) entry which is preliminary data.</text>
</comment>
<accession>A0A845V707</accession>
<proteinExistence type="predicted"/>
<dbReference type="SUPFAM" id="SSF56024">
    <property type="entry name" value="Phospholipase D/nuclease"/>
    <property type="match status" value="2"/>
</dbReference>
<protein>
    <submittedName>
        <fullName evidence="8">Cardiolipin synthase</fullName>
    </submittedName>
</protein>
<evidence type="ECO:0000256" key="6">
    <source>
        <dbReference type="SAM" id="Phobius"/>
    </source>
</evidence>
<dbReference type="CDD" id="cd09163">
    <property type="entry name" value="PLDc_CLS_unchar2_2"/>
    <property type="match status" value="1"/>
</dbReference>
<dbReference type="Proteomes" id="UP000484885">
    <property type="component" value="Unassembled WGS sequence"/>
</dbReference>
<reference evidence="8 9" key="1">
    <citation type="submission" date="2020-02" db="EMBL/GenBank/DDBJ databases">
        <authorList>
            <person name="Zhang X.-Y."/>
        </authorList>
    </citation>
    <scope>NUCLEOTIDE SEQUENCE [LARGE SCALE GENOMIC DNA]</scope>
    <source>
        <strain evidence="8 9">C33</strain>
    </source>
</reference>
<gene>
    <name evidence="8" type="ORF">G3I74_09485</name>
</gene>
<keyword evidence="2" id="KW-1003">Cell membrane</keyword>
<sequence length="474" mass="53164">MSFETLIALLFHALLAPATAIHALLYKRDPKAAFGWIAVCILFPLAGPVLYLFFGLNRVRGKAQGLGLPGFSIGYERGAALPETHPLPSNIPPAYRELARVGQALSRHPLVGGNHVEPLVNGEQAYPAMLAAIDDACHHVLLTTYILDNDRTSRRFVAALQRAVQRGVDVRILIDGFGDLYSWPRSSKILQRAGIQVGRFLPPRLLPPSLSINMRNHHKILVIDDAIGFAGGMNIGERHCLDIEDNKRPTADVQFVVKGPAVGQLREEFLRMWRFSTEDSQDPDCRVPTRSGSLLCRTVTDGPDEDLDKLMMLLNAAIGEARRSVRIMTPYFLPPRELISAIQAACVRGVDVLIVLPARNNLPYIHWATRNMLWEILFRGARVYYQPPPFNHSKLFVVDNYYSLIGSTNWDTRSLRLNFELQVEVYGDDFARDLAEQVEAAADRGREVTLTEVDGRPLPQRLRDSLSWLFSPYL</sequence>
<comment type="subcellular location">
    <subcellularLocation>
        <location evidence="1">Cell membrane</location>
        <topology evidence="1">Multi-pass membrane protein</topology>
    </subcellularLocation>
</comment>
<evidence type="ECO:0000256" key="5">
    <source>
        <dbReference type="ARBA" id="ARBA00023136"/>
    </source>
</evidence>
<dbReference type="PANTHER" id="PTHR21248">
    <property type="entry name" value="CARDIOLIPIN SYNTHASE"/>
    <property type="match status" value="1"/>
</dbReference>
<evidence type="ECO:0000256" key="3">
    <source>
        <dbReference type="ARBA" id="ARBA00022692"/>
    </source>
</evidence>
<dbReference type="GO" id="GO:0005886">
    <property type="term" value="C:plasma membrane"/>
    <property type="evidence" value="ECO:0007669"/>
    <property type="project" value="UniProtKB-SubCell"/>
</dbReference>
<evidence type="ECO:0000259" key="7">
    <source>
        <dbReference type="PROSITE" id="PS50035"/>
    </source>
</evidence>
<feature type="domain" description="PLD phosphodiesterase" evidence="7">
    <location>
        <begin position="387"/>
        <end position="414"/>
    </location>
</feature>